<evidence type="ECO:0000256" key="2">
    <source>
        <dbReference type="SAM" id="Phobius"/>
    </source>
</evidence>
<comment type="caution">
    <text evidence="4">The sequence shown here is derived from an EMBL/GenBank/DDBJ whole genome shotgun (WGS) entry which is preliminary data.</text>
</comment>
<reference evidence="4 5" key="1">
    <citation type="submission" date="2019-02" db="EMBL/GenBank/DDBJ databases">
        <title>Deep-cultivation of Planctomycetes and their phenomic and genomic characterization uncovers novel biology.</title>
        <authorList>
            <person name="Wiegand S."/>
            <person name="Jogler M."/>
            <person name="Boedeker C."/>
            <person name="Pinto D."/>
            <person name="Vollmers J."/>
            <person name="Rivas-Marin E."/>
            <person name="Kohn T."/>
            <person name="Peeters S.H."/>
            <person name="Heuer A."/>
            <person name="Rast P."/>
            <person name="Oberbeckmann S."/>
            <person name="Bunk B."/>
            <person name="Jeske O."/>
            <person name="Meyerdierks A."/>
            <person name="Storesund J.E."/>
            <person name="Kallscheuer N."/>
            <person name="Luecker S."/>
            <person name="Lage O.M."/>
            <person name="Pohl T."/>
            <person name="Merkel B.J."/>
            <person name="Hornburger P."/>
            <person name="Mueller R.-W."/>
            <person name="Bruemmer F."/>
            <person name="Labrenz M."/>
            <person name="Spormann A.M."/>
            <person name="Op Den Camp H."/>
            <person name="Overmann J."/>
            <person name="Amann R."/>
            <person name="Jetten M.S.M."/>
            <person name="Mascher T."/>
            <person name="Medema M.H."/>
            <person name="Devos D.P."/>
            <person name="Kaster A.-K."/>
            <person name="Ovreas L."/>
            <person name="Rohde M."/>
            <person name="Galperin M.Y."/>
            <person name="Jogler C."/>
        </authorList>
    </citation>
    <scope>NUCLEOTIDE SEQUENCE [LARGE SCALE GENOMIC DNA]</scope>
    <source>
        <strain evidence="4 5">Pla111</strain>
    </source>
</reference>
<dbReference type="Pfam" id="PF07963">
    <property type="entry name" value="N_methyl"/>
    <property type="match status" value="1"/>
</dbReference>
<accession>A0A5C5VYK8</accession>
<evidence type="ECO:0000259" key="3">
    <source>
        <dbReference type="Pfam" id="PF07596"/>
    </source>
</evidence>
<keyword evidence="2" id="KW-0472">Membrane</keyword>
<name>A0A5C5VYK8_9BACT</name>
<dbReference type="InterPro" id="IPR027558">
    <property type="entry name" value="Pre_pil_HX9DG_C"/>
</dbReference>
<feature type="transmembrane region" description="Helical" evidence="2">
    <location>
        <begin position="28"/>
        <end position="52"/>
    </location>
</feature>
<dbReference type="Pfam" id="PF07596">
    <property type="entry name" value="SBP_bac_10"/>
    <property type="match status" value="1"/>
</dbReference>
<proteinExistence type="predicted"/>
<feature type="domain" description="DUF1559" evidence="3">
    <location>
        <begin position="53"/>
        <end position="387"/>
    </location>
</feature>
<sequence>MKDSQRGEERLGHRSAVYPKYFFCSKRAFTLVELLVVIAIIGILVALLLPAVQAAREAARRSTCVNNMRQLALATLNFESANRYLPPGAGTCVDTQGLPSWLVAGSQVANATCYGPNWALQLFAYVEEGSLADLAKQALEDPTESARANPWDTWDMQPKSGRNWRPFHENVTGLMSCPSSGNLGVLVPYNDGDDDTTGTGLGNLSKGNYVANFGGSTMEAAALQPSQTYTTPQQHEACPGMFGLERIRKEPVTARIAKGVDLGKVSDGTSKTLMYSEVLTWNEPNGKEGQHESINEGNDDWRGVWMIPSMGASAFSTRNKPNSSVPDAIYACGTGLADLPEGRKLPCTEVDVQSSPVSWASPRSAHPGGVNAAMGDGSVRFVDDDVDGNLWRSEGTRAGGDGTERSCMPNIEAQ</sequence>
<dbReference type="Proteomes" id="UP000318995">
    <property type="component" value="Unassembled WGS sequence"/>
</dbReference>
<keyword evidence="2" id="KW-1133">Transmembrane helix</keyword>
<dbReference type="OrthoDB" id="251754at2"/>
<dbReference type="RefSeq" id="WP_146573989.1">
    <property type="nucleotide sequence ID" value="NZ_SJPH01000004.1"/>
</dbReference>
<dbReference type="EMBL" id="SJPH01000004">
    <property type="protein sequence ID" value="TWT43125.1"/>
    <property type="molecule type" value="Genomic_DNA"/>
</dbReference>
<evidence type="ECO:0000313" key="5">
    <source>
        <dbReference type="Proteomes" id="UP000318995"/>
    </source>
</evidence>
<dbReference type="InterPro" id="IPR045584">
    <property type="entry name" value="Pilin-like"/>
</dbReference>
<dbReference type="InterPro" id="IPR011453">
    <property type="entry name" value="DUF1559"/>
</dbReference>
<organism evidence="4 5">
    <name type="scientific">Botrimarina hoheduenensis</name>
    <dbReference type="NCBI Taxonomy" id="2528000"/>
    <lineage>
        <taxon>Bacteria</taxon>
        <taxon>Pseudomonadati</taxon>
        <taxon>Planctomycetota</taxon>
        <taxon>Planctomycetia</taxon>
        <taxon>Pirellulales</taxon>
        <taxon>Lacipirellulaceae</taxon>
        <taxon>Botrimarina</taxon>
    </lineage>
</organism>
<dbReference type="InterPro" id="IPR012902">
    <property type="entry name" value="N_methyl_site"/>
</dbReference>
<feature type="region of interest" description="Disordered" evidence="1">
    <location>
        <begin position="390"/>
        <end position="414"/>
    </location>
</feature>
<gene>
    <name evidence="4" type="ORF">Pla111_20750</name>
</gene>
<evidence type="ECO:0000313" key="4">
    <source>
        <dbReference type="EMBL" id="TWT43125.1"/>
    </source>
</evidence>
<protein>
    <recommendedName>
        <fullName evidence="3">DUF1559 domain-containing protein</fullName>
    </recommendedName>
</protein>
<dbReference type="NCBIfam" id="TIGR02532">
    <property type="entry name" value="IV_pilin_GFxxxE"/>
    <property type="match status" value="1"/>
</dbReference>
<dbReference type="PANTHER" id="PTHR30093:SF2">
    <property type="entry name" value="TYPE II SECRETION SYSTEM PROTEIN H"/>
    <property type="match status" value="1"/>
</dbReference>
<dbReference type="SUPFAM" id="SSF54523">
    <property type="entry name" value="Pili subunits"/>
    <property type="match status" value="1"/>
</dbReference>
<keyword evidence="5" id="KW-1185">Reference proteome</keyword>
<evidence type="ECO:0000256" key="1">
    <source>
        <dbReference type="SAM" id="MobiDB-lite"/>
    </source>
</evidence>
<dbReference type="AlphaFoldDB" id="A0A5C5VYK8"/>
<dbReference type="Gene3D" id="3.30.700.10">
    <property type="entry name" value="Glycoprotein, Type 4 Pilin"/>
    <property type="match status" value="1"/>
</dbReference>
<dbReference type="PANTHER" id="PTHR30093">
    <property type="entry name" value="GENERAL SECRETION PATHWAY PROTEIN G"/>
    <property type="match status" value="1"/>
</dbReference>
<keyword evidence="2" id="KW-0812">Transmembrane</keyword>
<dbReference type="NCBIfam" id="TIGR04294">
    <property type="entry name" value="pre_pil_HX9DG"/>
    <property type="match status" value="1"/>
</dbReference>